<feature type="chain" id="PRO_5034514316" description="Protein phosphatase 1 regulatory subunit 12B" evidence="4">
    <location>
        <begin position="27"/>
        <end position="198"/>
    </location>
</feature>
<dbReference type="InterPro" id="IPR002110">
    <property type="entry name" value="Ankyrin_rpt"/>
</dbReference>
<feature type="repeat" description="ANK" evidence="3">
    <location>
        <begin position="122"/>
        <end position="154"/>
    </location>
</feature>
<protein>
    <recommendedName>
        <fullName evidence="7">Protein phosphatase 1 regulatory subunit 12B</fullName>
    </recommendedName>
</protein>
<keyword evidence="4" id="KW-0732">Signal</keyword>
<dbReference type="SUPFAM" id="SSF48403">
    <property type="entry name" value="Ankyrin repeat"/>
    <property type="match status" value="1"/>
</dbReference>
<evidence type="ECO:0008006" key="7">
    <source>
        <dbReference type="Google" id="ProtNLM"/>
    </source>
</evidence>
<dbReference type="PROSITE" id="PS50088">
    <property type="entry name" value="ANK_REPEAT"/>
    <property type="match status" value="2"/>
</dbReference>
<keyword evidence="2 3" id="KW-0040">ANK repeat</keyword>
<evidence type="ECO:0000256" key="4">
    <source>
        <dbReference type="SAM" id="SignalP"/>
    </source>
</evidence>
<feature type="repeat" description="ANK" evidence="3">
    <location>
        <begin position="89"/>
        <end position="121"/>
    </location>
</feature>
<accession>A0A8C0ZIX6</accession>
<dbReference type="PROSITE" id="PS50297">
    <property type="entry name" value="ANK_REP_REGION"/>
    <property type="match status" value="2"/>
</dbReference>
<dbReference type="FunFam" id="1.25.40.20:FF:000898">
    <property type="entry name" value="Protein phosphatase 1 regulatory subunit 12A"/>
    <property type="match status" value="1"/>
</dbReference>
<dbReference type="Gene3D" id="1.25.40.20">
    <property type="entry name" value="Ankyrin repeat-containing domain"/>
    <property type="match status" value="1"/>
</dbReference>
<reference evidence="5" key="2">
    <citation type="submission" date="2025-09" db="UniProtKB">
        <authorList>
            <consortium name="Ensembl"/>
        </authorList>
    </citation>
    <scope>IDENTIFICATION</scope>
</reference>
<reference evidence="5" key="1">
    <citation type="submission" date="2025-08" db="UniProtKB">
        <authorList>
            <consortium name="Ensembl"/>
        </authorList>
    </citation>
    <scope>IDENTIFICATION</scope>
</reference>
<evidence type="ECO:0000256" key="3">
    <source>
        <dbReference type="PROSITE-ProRule" id="PRU00023"/>
    </source>
</evidence>
<sequence length="198" mass="21069">MAEWCLLGFVTWGCLRLSLCLSPTAAFPSPQQHPAEPRGAGEQEFSVQGLIARGGSEGAVFLAACSSGDTEEVKRLLGRGARINTTNVDGLTALHQACIDENLDMVKFLVENGANVNQQDNEGWTPLHAVASCGYLNIAEFLISHGANVAAVNSEGEVPSDIAEEAAMKDLLLEQVKKQGLPLCPISKWGLSFPFSSL</sequence>
<dbReference type="PANTHER" id="PTHR24179">
    <property type="entry name" value="PROTEIN PHOSPHATASE 1 REGULATORY SUBUNIT 12"/>
    <property type="match status" value="1"/>
</dbReference>
<dbReference type="GO" id="GO:0031672">
    <property type="term" value="C:A band"/>
    <property type="evidence" value="ECO:0007669"/>
    <property type="project" value="TreeGrafter"/>
</dbReference>
<evidence type="ECO:0000313" key="6">
    <source>
        <dbReference type="Proteomes" id="UP000694410"/>
    </source>
</evidence>
<keyword evidence="1" id="KW-0677">Repeat</keyword>
<evidence type="ECO:0000256" key="2">
    <source>
        <dbReference type="ARBA" id="ARBA00023043"/>
    </source>
</evidence>
<name>A0A8C0ZIX6_CYACU</name>
<dbReference type="SMART" id="SM00248">
    <property type="entry name" value="ANK"/>
    <property type="match status" value="3"/>
</dbReference>
<dbReference type="PANTHER" id="PTHR24179:SF18">
    <property type="entry name" value="PROTEIN PHOSPHATASE 1 REGULATORY SUBUNIT 12B"/>
    <property type="match status" value="1"/>
</dbReference>
<dbReference type="Pfam" id="PF12796">
    <property type="entry name" value="Ank_2"/>
    <property type="match status" value="1"/>
</dbReference>
<dbReference type="GO" id="GO:0030018">
    <property type="term" value="C:Z disc"/>
    <property type="evidence" value="ECO:0007669"/>
    <property type="project" value="TreeGrafter"/>
</dbReference>
<evidence type="ECO:0000256" key="1">
    <source>
        <dbReference type="ARBA" id="ARBA00022737"/>
    </source>
</evidence>
<dbReference type="Proteomes" id="UP000694410">
    <property type="component" value="Unplaced"/>
</dbReference>
<proteinExistence type="predicted"/>
<organism evidence="5 6">
    <name type="scientific">Cyanistes caeruleus</name>
    <name type="common">Eurasian blue tit</name>
    <name type="synonym">Parus caeruleus</name>
    <dbReference type="NCBI Taxonomy" id="156563"/>
    <lineage>
        <taxon>Eukaryota</taxon>
        <taxon>Metazoa</taxon>
        <taxon>Chordata</taxon>
        <taxon>Craniata</taxon>
        <taxon>Vertebrata</taxon>
        <taxon>Euteleostomi</taxon>
        <taxon>Archelosauria</taxon>
        <taxon>Archosauria</taxon>
        <taxon>Dinosauria</taxon>
        <taxon>Saurischia</taxon>
        <taxon>Theropoda</taxon>
        <taxon>Coelurosauria</taxon>
        <taxon>Aves</taxon>
        <taxon>Neognathae</taxon>
        <taxon>Neoaves</taxon>
        <taxon>Telluraves</taxon>
        <taxon>Australaves</taxon>
        <taxon>Passeriformes</taxon>
        <taxon>Paridae</taxon>
        <taxon>Cyanistes</taxon>
    </lineage>
</organism>
<keyword evidence="6" id="KW-1185">Reference proteome</keyword>
<feature type="signal peptide" evidence="4">
    <location>
        <begin position="1"/>
        <end position="26"/>
    </location>
</feature>
<evidence type="ECO:0000313" key="5">
    <source>
        <dbReference type="Ensembl" id="ENSCCEP00000023693.1"/>
    </source>
</evidence>
<dbReference type="GO" id="GO:0019208">
    <property type="term" value="F:phosphatase regulator activity"/>
    <property type="evidence" value="ECO:0007669"/>
    <property type="project" value="TreeGrafter"/>
</dbReference>
<dbReference type="AlphaFoldDB" id="A0A8C0ZIX6"/>
<dbReference type="Ensembl" id="ENSCCET00000035729.1">
    <property type="protein sequence ID" value="ENSCCEP00000023693.1"/>
    <property type="gene ID" value="ENSCCEG00000021149.1"/>
</dbReference>
<dbReference type="GO" id="GO:0004857">
    <property type="term" value="F:enzyme inhibitor activity"/>
    <property type="evidence" value="ECO:0007669"/>
    <property type="project" value="TreeGrafter"/>
</dbReference>
<dbReference type="InterPro" id="IPR036770">
    <property type="entry name" value="Ankyrin_rpt-contain_sf"/>
</dbReference>
<dbReference type="InterPro" id="IPR051226">
    <property type="entry name" value="PP1_Regulatory_Subunit"/>
</dbReference>